<dbReference type="InterPro" id="IPR001806">
    <property type="entry name" value="Small_GTPase"/>
</dbReference>
<dbReference type="InterPro" id="IPR003578">
    <property type="entry name" value="Small_GTPase_Rho"/>
</dbReference>
<evidence type="ECO:0000256" key="1">
    <source>
        <dbReference type="ARBA" id="ARBA00022741"/>
    </source>
</evidence>
<name>A0ABR2H2W1_9EUKA</name>
<evidence type="ECO:0000256" key="2">
    <source>
        <dbReference type="ARBA" id="ARBA00023134"/>
    </source>
</evidence>
<dbReference type="SMART" id="SM00175">
    <property type="entry name" value="RAB"/>
    <property type="match status" value="1"/>
</dbReference>
<dbReference type="Proteomes" id="UP001470230">
    <property type="component" value="Unassembled WGS sequence"/>
</dbReference>
<dbReference type="NCBIfam" id="TIGR00231">
    <property type="entry name" value="small_GTP"/>
    <property type="match status" value="1"/>
</dbReference>
<dbReference type="SUPFAM" id="SSF52540">
    <property type="entry name" value="P-loop containing nucleoside triphosphate hydrolases"/>
    <property type="match status" value="1"/>
</dbReference>
<dbReference type="PROSITE" id="PS51420">
    <property type="entry name" value="RHO"/>
    <property type="match status" value="1"/>
</dbReference>
<dbReference type="SMART" id="SM00174">
    <property type="entry name" value="RHO"/>
    <property type="match status" value="1"/>
</dbReference>
<keyword evidence="4" id="KW-1185">Reference proteome</keyword>
<dbReference type="InterPro" id="IPR027417">
    <property type="entry name" value="P-loop_NTPase"/>
</dbReference>
<dbReference type="PRINTS" id="PR00449">
    <property type="entry name" value="RASTRNSFRMNG"/>
</dbReference>
<dbReference type="SMART" id="SM00173">
    <property type="entry name" value="RAS"/>
    <property type="match status" value="1"/>
</dbReference>
<dbReference type="Gene3D" id="3.40.50.300">
    <property type="entry name" value="P-loop containing nucleotide triphosphate hydrolases"/>
    <property type="match status" value="1"/>
</dbReference>
<keyword evidence="2" id="KW-0342">GTP-binding</keyword>
<dbReference type="EMBL" id="JAPFFF010000045">
    <property type="protein sequence ID" value="KAK8840565.1"/>
    <property type="molecule type" value="Genomic_DNA"/>
</dbReference>
<evidence type="ECO:0000313" key="3">
    <source>
        <dbReference type="EMBL" id="KAK8840565.1"/>
    </source>
</evidence>
<gene>
    <name evidence="3" type="ORF">M9Y10_030774</name>
</gene>
<organism evidence="3 4">
    <name type="scientific">Tritrichomonas musculus</name>
    <dbReference type="NCBI Taxonomy" id="1915356"/>
    <lineage>
        <taxon>Eukaryota</taxon>
        <taxon>Metamonada</taxon>
        <taxon>Parabasalia</taxon>
        <taxon>Tritrichomonadida</taxon>
        <taxon>Tritrichomonadidae</taxon>
        <taxon>Tritrichomonas</taxon>
    </lineage>
</organism>
<comment type="caution">
    <text evidence="3">The sequence shown here is derived from an EMBL/GenBank/DDBJ whole genome shotgun (WGS) entry which is preliminary data.</text>
</comment>
<dbReference type="PROSITE" id="PS51421">
    <property type="entry name" value="RAS"/>
    <property type="match status" value="1"/>
</dbReference>
<accession>A0ABR2H2W1</accession>
<evidence type="ECO:0000313" key="4">
    <source>
        <dbReference type="Proteomes" id="UP001470230"/>
    </source>
</evidence>
<proteinExistence type="predicted"/>
<dbReference type="PROSITE" id="PS51419">
    <property type="entry name" value="RAB"/>
    <property type="match status" value="1"/>
</dbReference>
<sequence>MEFIKFVVVGDSSANKTQLLYNYANAECTNEYCPSFLENFSKSITENKIYKCQFFDTTGQEKYKTLRLTSYNQANAFILCFSLNDPKTLLNVKNIWYPEIRKSSPKAKIILVGTSLNIEEKTVTSDDINEIKRTMKVNNYIECDLYDMKQVNSVFEAAINSVIKQEKKKKTWFSIFHKKKKETETKTEVEDIIKETFENEEIEI</sequence>
<keyword evidence="1" id="KW-0547">Nucleotide-binding</keyword>
<dbReference type="PANTHER" id="PTHR24072">
    <property type="entry name" value="RHO FAMILY GTPASE"/>
    <property type="match status" value="1"/>
</dbReference>
<dbReference type="InterPro" id="IPR005225">
    <property type="entry name" value="Small_GTP-bd"/>
</dbReference>
<dbReference type="Pfam" id="PF00071">
    <property type="entry name" value="Ras"/>
    <property type="match status" value="1"/>
</dbReference>
<protein>
    <recommendedName>
        <fullName evidence="5">Rho family GTPase</fullName>
    </recommendedName>
</protein>
<reference evidence="3 4" key="1">
    <citation type="submission" date="2024-04" db="EMBL/GenBank/DDBJ databases">
        <title>Tritrichomonas musculus Genome.</title>
        <authorList>
            <person name="Alves-Ferreira E."/>
            <person name="Grigg M."/>
            <person name="Lorenzi H."/>
            <person name="Galac M."/>
        </authorList>
    </citation>
    <scope>NUCLEOTIDE SEQUENCE [LARGE SCALE GENOMIC DNA]</scope>
    <source>
        <strain evidence="3 4">EAF2021</strain>
    </source>
</reference>
<evidence type="ECO:0008006" key="5">
    <source>
        <dbReference type="Google" id="ProtNLM"/>
    </source>
</evidence>